<dbReference type="InterPro" id="IPR016202">
    <property type="entry name" value="DNase_I"/>
</dbReference>
<feature type="active site" evidence="5">
    <location>
        <position position="154"/>
    </location>
</feature>
<evidence type="ECO:0000256" key="5">
    <source>
        <dbReference type="PIRSR" id="PIRSR000988-1"/>
    </source>
</evidence>
<proteinExistence type="inferred from homology"/>
<dbReference type="InterPro" id="IPR036691">
    <property type="entry name" value="Endo/exonu/phosph_ase_sf"/>
</dbReference>
<dbReference type="SMART" id="SM00476">
    <property type="entry name" value="DNaseIc"/>
    <property type="match status" value="1"/>
</dbReference>
<feature type="disulfide bond" description="Essential for enzymatic activity" evidence="6">
    <location>
        <begin position="193"/>
        <end position="229"/>
    </location>
</feature>
<evidence type="ECO:0000313" key="10">
    <source>
        <dbReference type="Proteomes" id="UP000321570"/>
    </source>
</evidence>
<feature type="signal peptide" evidence="7">
    <location>
        <begin position="1"/>
        <end position="21"/>
    </location>
</feature>
<dbReference type="PANTHER" id="PTHR11371:SF31">
    <property type="entry name" value="EXTRACELLULAR NUCLEASE"/>
    <property type="match status" value="1"/>
</dbReference>
<organism evidence="9 10">
    <name type="scientific">Hymenolepis diminuta</name>
    <name type="common">Rat tapeworm</name>
    <dbReference type="NCBI Taxonomy" id="6216"/>
    <lineage>
        <taxon>Eukaryota</taxon>
        <taxon>Metazoa</taxon>
        <taxon>Spiralia</taxon>
        <taxon>Lophotrochozoa</taxon>
        <taxon>Platyhelminthes</taxon>
        <taxon>Cestoda</taxon>
        <taxon>Eucestoda</taxon>
        <taxon>Cyclophyllidea</taxon>
        <taxon>Hymenolepididae</taxon>
        <taxon>Hymenolepis</taxon>
    </lineage>
</organism>
<dbReference type="Proteomes" id="UP000321570">
    <property type="component" value="Unassembled WGS sequence"/>
</dbReference>
<evidence type="ECO:0000259" key="8">
    <source>
        <dbReference type="Pfam" id="PF03372"/>
    </source>
</evidence>
<dbReference type="PIRSF" id="PIRSF000988">
    <property type="entry name" value="DNase_I_euk"/>
    <property type="match status" value="1"/>
</dbReference>
<evidence type="ECO:0000256" key="1">
    <source>
        <dbReference type="ARBA" id="ARBA00007359"/>
    </source>
</evidence>
<feature type="domain" description="Endonuclease/exonuclease/phosphatase" evidence="8">
    <location>
        <begin position="26"/>
        <end position="270"/>
    </location>
</feature>
<evidence type="ECO:0000256" key="7">
    <source>
        <dbReference type="SAM" id="SignalP"/>
    </source>
</evidence>
<evidence type="ECO:0000256" key="6">
    <source>
        <dbReference type="PIRSR" id="PIRSR000988-2"/>
    </source>
</evidence>
<keyword evidence="10" id="KW-1185">Reference proteome</keyword>
<comment type="similarity">
    <text evidence="1 4">Belongs to the DNase I family.</text>
</comment>
<keyword evidence="7" id="KW-0732">Signal</keyword>
<dbReference type="Pfam" id="PF03372">
    <property type="entry name" value="Exo_endo_phos"/>
    <property type="match status" value="1"/>
</dbReference>
<dbReference type="Gene3D" id="3.60.10.10">
    <property type="entry name" value="Endonuclease/exonuclease/phosphatase"/>
    <property type="match status" value="1"/>
</dbReference>
<protein>
    <recommendedName>
        <fullName evidence="4">Deoxyribonuclease</fullName>
    </recommendedName>
</protein>
<dbReference type="GO" id="GO:0005634">
    <property type="term" value="C:nucleus"/>
    <property type="evidence" value="ECO:0007669"/>
    <property type="project" value="TreeGrafter"/>
</dbReference>
<reference evidence="9 10" key="1">
    <citation type="submission" date="2019-07" db="EMBL/GenBank/DDBJ databases">
        <authorList>
            <person name="Jastrzebski P J."/>
            <person name="Paukszto L."/>
            <person name="Jastrzebski P J."/>
        </authorList>
    </citation>
    <scope>NUCLEOTIDE SEQUENCE [LARGE SCALE GENOMIC DNA]</scope>
    <source>
        <strain evidence="9 10">WMS-il1</strain>
    </source>
</reference>
<dbReference type="InterPro" id="IPR005135">
    <property type="entry name" value="Endo/exonuclease/phosphatase"/>
</dbReference>
<sequence>MHLSFILLSILLLVFVPPSEQNLKLATFNIQVFGITKSKKEDVMNILANIICRFDGVFVQEIREKEGKAFKTLLKKVNELCGKTEGTRFDGITGPRKGKTLIKEQIGFFYRPHVIHLNEQVELKNVTDQFERSPDCFVITLRKTKMKIAVLAVHLDPDFVVREMEALYDVAPQCKEKGKTKNLLILGDMNADCNYLSKTRRNKLRLKTDYNYKWLVPDGLDTTVASSSCAYDRIIANGGPLLSKASDAQTFNFEEVYELNRKKAQEVSDHYPVEVVIK</sequence>
<keyword evidence="2 4" id="KW-0540">Nuclease</keyword>
<evidence type="ECO:0000256" key="3">
    <source>
        <dbReference type="ARBA" id="ARBA00022801"/>
    </source>
</evidence>
<dbReference type="PRINTS" id="PR00130">
    <property type="entry name" value="DNASEI"/>
</dbReference>
<name>A0A564Y305_HYMDI</name>
<keyword evidence="4" id="KW-0255">Endonuclease</keyword>
<evidence type="ECO:0000256" key="4">
    <source>
        <dbReference type="PIRNR" id="PIRNR000988"/>
    </source>
</evidence>
<accession>A0A564Y305</accession>
<gene>
    <name evidence="9" type="ORF">WMSIL1_LOCUS2510</name>
</gene>
<dbReference type="GO" id="GO:0004530">
    <property type="term" value="F:deoxyribonuclease I activity"/>
    <property type="evidence" value="ECO:0007669"/>
    <property type="project" value="TreeGrafter"/>
</dbReference>
<dbReference type="GO" id="GO:0003677">
    <property type="term" value="F:DNA binding"/>
    <property type="evidence" value="ECO:0007669"/>
    <property type="project" value="TreeGrafter"/>
</dbReference>
<keyword evidence="6" id="KW-1015">Disulfide bond</keyword>
<dbReference type="AlphaFoldDB" id="A0A564Y305"/>
<evidence type="ECO:0000256" key="2">
    <source>
        <dbReference type="ARBA" id="ARBA00022722"/>
    </source>
</evidence>
<dbReference type="PANTHER" id="PTHR11371">
    <property type="entry name" value="DEOXYRIBONUCLEASE"/>
    <property type="match status" value="1"/>
</dbReference>
<dbReference type="EMBL" id="CABIJS010000066">
    <property type="protein sequence ID" value="VUZ41657.1"/>
    <property type="molecule type" value="Genomic_DNA"/>
</dbReference>
<feature type="active site" evidence="5">
    <location>
        <position position="104"/>
    </location>
</feature>
<evidence type="ECO:0000313" key="9">
    <source>
        <dbReference type="EMBL" id="VUZ41657.1"/>
    </source>
</evidence>
<feature type="chain" id="PRO_5022245054" description="Deoxyribonuclease" evidence="7">
    <location>
        <begin position="22"/>
        <end position="278"/>
    </location>
</feature>
<keyword evidence="3 4" id="KW-0378">Hydrolase</keyword>
<dbReference type="SUPFAM" id="SSF56219">
    <property type="entry name" value="DNase I-like"/>
    <property type="match status" value="1"/>
</dbReference>
<dbReference type="GO" id="GO:0006308">
    <property type="term" value="P:DNA catabolic process"/>
    <property type="evidence" value="ECO:0007669"/>
    <property type="project" value="InterPro"/>
</dbReference>